<dbReference type="Proteomes" id="UP000614424">
    <property type="component" value="Unassembled WGS sequence"/>
</dbReference>
<dbReference type="EMBL" id="JACNJZ010000040">
    <property type="protein sequence ID" value="MBC8316582.1"/>
    <property type="molecule type" value="Genomic_DNA"/>
</dbReference>
<dbReference type="AlphaFoldDB" id="A0A8J6TEW5"/>
<accession>A0A8J6TEW5</accession>
<protein>
    <submittedName>
        <fullName evidence="1">Fe-S cluster assembly protein HesB</fullName>
    </submittedName>
</protein>
<comment type="caution">
    <text evidence="1">The sequence shown here is derived from an EMBL/GenBank/DDBJ whole genome shotgun (WGS) entry which is preliminary data.</text>
</comment>
<proteinExistence type="predicted"/>
<evidence type="ECO:0000313" key="2">
    <source>
        <dbReference type="Proteomes" id="UP000614424"/>
    </source>
</evidence>
<reference evidence="1 2" key="1">
    <citation type="submission" date="2020-08" db="EMBL/GenBank/DDBJ databases">
        <title>Bridging the membrane lipid divide: bacteria of the FCB group superphylum have the potential to synthesize archaeal ether lipids.</title>
        <authorList>
            <person name="Villanueva L."/>
            <person name="Von Meijenfeldt F.A.B."/>
            <person name="Westbye A.B."/>
            <person name="Yadav S."/>
            <person name="Hopmans E.C."/>
            <person name="Dutilh B.E."/>
            <person name="Sinninghe Damste J.S."/>
        </authorList>
    </citation>
    <scope>NUCLEOTIDE SEQUENCE [LARGE SCALE GENOMIC DNA]</scope>
    <source>
        <strain evidence="1">NIOZ-UU47</strain>
    </source>
</reference>
<evidence type="ECO:0000313" key="1">
    <source>
        <dbReference type="EMBL" id="MBC8316582.1"/>
    </source>
</evidence>
<name>A0A8J6TEW5_9BACT</name>
<organism evidence="1 2">
    <name type="scientific">Candidatus Desulfobia pelagia</name>
    <dbReference type="NCBI Taxonomy" id="2841692"/>
    <lineage>
        <taxon>Bacteria</taxon>
        <taxon>Pseudomonadati</taxon>
        <taxon>Thermodesulfobacteriota</taxon>
        <taxon>Desulfobulbia</taxon>
        <taxon>Desulfobulbales</taxon>
        <taxon>Desulfobulbaceae</taxon>
        <taxon>Candidatus Desulfobia</taxon>
    </lineage>
</organism>
<gene>
    <name evidence="1" type="ORF">H8E41_01655</name>
</gene>
<sequence length="33" mass="3641">MFEVTDLAVNNLKSYLEQNSINSAIRIALMQGG</sequence>